<dbReference type="Gene3D" id="3.40.50.2000">
    <property type="entry name" value="Glycogen Phosphorylase B"/>
    <property type="match status" value="1"/>
</dbReference>
<evidence type="ECO:0000313" key="6">
    <source>
        <dbReference type="Proteomes" id="UP000187406"/>
    </source>
</evidence>
<feature type="non-terminal residue" evidence="5">
    <location>
        <position position="213"/>
    </location>
</feature>
<comment type="caution">
    <text evidence="5">The sequence shown here is derived from an EMBL/GenBank/DDBJ whole genome shotgun (WGS) entry which is preliminary data.</text>
</comment>
<dbReference type="FunFam" id="3.40.50.2000:FF:000051">
    <property type="entry name" value="Glycosyltransferase"/>
    <property type="match status" value="1"/>
</dbReference>
<dbReference type="PANTHER" id="PTHR48046:SF1">
    <property type="entry name" value="GLYCOSYLTRANSFERASE-RELATED"/>
    <property type="match status" value="1"/>
</dbReference>
<protein>
    <submittedName>
        <fullName evidence="5">UDPGT domain-containing protein</fullName>
    </submittedName>
</protein>
<dbReference type="InterPro" id="IPR035595">
    <property type="entry name" value="UDP_glycos_trans_CS"/>
</dbReference>
<dbReference type="OrthoDB" id="5835829at2759"/>
<dbReference type="PANTHER" id="PTHR48046">
    <property type="entry name" value="UDP-GLYCOSYLTRANSFERASE 72E1"/>
    <property type="match status" value="1"/>
</dbReference>
<keyword evidence="6" id="KW-1185">Reference proteome</keyword>
<feature type="non-terminal residue" evidence="5">
    <location>
        <position position="1"/>
    </location>
</feature>
<dbReference type="SUPFAM" id="SSF53756">
    <property type="entry name" value="UDP-Glycosyltransferase/glycogen phosphorylase"/>
    <property type="match status" value="1"/>
</dbReference>
<keyword evidence="3 4" id="KW-0808">Transferase</keyword>
<evidence type="ECO:0000256" key="1">
    <source>
        <dbReference type="ARBA" id="ARBA00009995"/>
    </source>
</evidence>
<comment type="similarity">
    <text evidence="1 4">Belongs to the UDP-glycosyltransferase family.</text>
</comment>
<dbReference type="InParanoid" id="A0A1Q3B902"/>
<dbReference type="Proteomes" id="UP000187406">
    <property type="component" value="Unassembled WGS sequence"/>
</dbReference>
<proteinExistence type="inferred from homology"/>
<name>A0A1Q3B902_CEPFO</name>
<accession>A0A1Q3B902</accession>
<dbReference type="PROSITE" id="PS00375">
    <property type="entry name" value="UDPGT"/>
    <property type="match status" value="1"/>
</dbReference>
<organism evidence="5 6">
    <name type="scientific">Cephalotus follicularis</name>
    <name type="common">Albany pitcher plant</name>
    <dbReference type="NCBI Taxonomy" id="3775"/>
    <lineage>
        <taxon>Eukaryota</taxon>
        <taxon>Viridiplantae</taxon>
        <taxon>Streptophyta</taxon>
        <taxon>Embryophyta</taxon>
        <taxon>Tracheophyta</taxon>
        <taxon>Spermatophyta</taxon>
        <taxon>Magnoliopsida</taxon>
        <taxon>eudicotyledons</taxon>
        <taxon>Gunneridae</taxon>
        <taxon>Pentapetalae</taxon>
        <taxon>rosids</taxon>
        <taxon>fabids</taxon>
        <taxon>Oxalidales</taxon>
        <taxon>Cephalotaceae</taxon>
        <taxon>Cephalotus</taxon>
    </lineage>
</organism>
<evidence type="ECO:0000256" key="2">
    <source>
        <dbReference type="ARBA" id="ARBA00022676"/>
    </source>
</evidence>
<evidence type="ECO:0000256" key="3">
    <source>
        <dbReference type="ARBA" id="ARBA00022679"/>
    </source>
</evidence>
<dbReference type="CDD" id="cd03784">
    <property type="entry name" value="GT1_Gtf-like"/>
    <property type="match status" value="1"/>
</dbReference>
<gene>
    <name evidence="5" type="ORF">CFOL_v3_07968</name>
</gene>
<dbReference type="AlphaFoldDB" id="A0A1Q3B902"/>
<evidence type="ECO:0000313" key="5">
    <source>
        <dbReference type="EMBL" id="GAV64450.1"/>
    </source>
</evidence>
<keyword evidence="2 4" id="KW-0328">Glycosyltransferase</keyword>
<reference evidence="6" key="1">
    <citation type="submission" date="2016-04" db="EMBL/GenBank/DDBJ databases">
        <title>Cephalotus genome sequencing.</title>
        <authorList>
            <person name="Fukushima K."/>
            <person name="Hasebe M."/>
            <person name="Fang X."/>
        </authorList>
    </citation>
    <scope>NUCLEOTIDE SEQUENCE [LARGE SCALE GENOMIC DNA]</scope>
    <source>
        <strain evidence="6">cv. St1</strain>
    </source>
</reference>
<sequence length="213" mass="23364">EPSGSRSELFDWLDKQPSESVLYVSFGSGGTLSHEQTIELAWGLELSKQRFIWVARQPTKTTGDGCFFTVGNGGDDLSNYLPEGFLIRTHNLGLVVQEWAPQIDILSHPSIGGFLSHCGWNSTLESITNGVPMIAWPLYAEQRMNATLVTEELGIAVRSKTLASKGIVGREEIKTMVRSIMVDEEGHAIKAKVKELKHDAEKALNEDGSSYGA</sequence>
<dbReference type="GO" id="GO:0008194">
    <property type="term" value="F:UDP-glycosyltransferase activity"/>
    <property type="evidence" value="ECO:0007669"/>
    <property type="project" value="InterPro"/>
</dbReference>
<dbReference type="InterPro" id="IPR002213">
    <property type="entry name" value="UDP_glucos_trans"/>
</dbReference>
<dbReference type="EMBL" id="BDDD01000348">
    <property type="protein sequence ID" value="GAV64450.1"/>
    <property type="molecule type" value="Genomic_DNA"/>
</dbReference>
<dbReference type="Pfam" id="PF00201">
    <property type="entry name" value="UDPGT"/>
    <property type="match status" value="1"/>
</dbReference>
<evidence type="ECO:0000256" key="4">
    <source>
        <dbReference type="RuleBase" id="RU003718"/>
    </source>
</evidence>